<dbReference type="OrthoDB" id="437960at2759"/>
<evidence type="ECO:0000313" key="2">
    <source>
        <dbReference type="EMBL" id="CAH1966377.1"/>
    </source>
</evidence>
<gene>
    <name evidence="2" type="ORF">ACAOBT_LOCUS6801</name>
</gene>
<evidence type="ECO:0000256" key="1">
    <source>
        <dbReference type="SAM" id="MobiDB-lite"/>
    </source>
</evidence>
<proteinExistence type="predicted"/>
<dbReference type="AlphaFoldDB" id="A0A9P0P5M9"/>
<keyword evidence="3" id="KW-1185">Reference proteome</keyword>
<feature type="region of interest" description="Disordered" evidence="1">
    <location>
        <begin position="165"/>
        <end position="185"/>
    </location>
</feature>
<evidence type="ECO:0008006" key="4">
    <source>
        <dbReference type="Google" id="ProtNLM"/>
    </source>
</evidence>
<organism evidence="2 3">
    <name type="scientific">Acanthoscelides obtectus</name>
    <name type="common">Bean weevil</name>
    <name type="synonym">Bruchus obtectus</name>
    <dbReference type="NCBI Taxonomy" id="200917"/>
    <lineage>
        <taxon>Eukaryota</taxon>
        <taxon>Metazoa</taxon>
        <taxon>Ecdysozoa</taxon>
        <taxon>Arthropoda</taxon>
        <taxon>Hexapoda</taxon>
        <taxon>Insecta</taxon>
        <taxon>Pterygota</taxon>
        <taxon>Neoptera</taxon>
        <taxon>Endopterygota</taxon>
        <taxon>Coleoptera</taxon>
        <taxon>Polyphaga</taxon>
        <taxon>Cucujiformia</taxon>
        <taxon>Chrysomeloidea</taxon>
        <taxon>Chrysomelidae</taxon>
        <taxon>Bruchinae</taxon>
        <taxon>Bruchini</taxon>
        <taxon>Acanthoscelides</taxon>
    </lineage>
</organism>
<dbReference type="EMBL" id="CAKOFQ010006733">
    <property type="protein sequence ID" value="CAH1966377.1"/>
    <property type="molecule type" value="Genomic_DNA"/>
</dbReference>
<protein>
    <recommendedName>
        <fullName evidence="4">MORN repeat-containing protein 5</fullName>
    </recommendedName>
</protein>
<dbReference type="SUPFAM" id="SSF82185">
    <property type="entry name" value="Histone H3 K4-specific methyltransferase SET7/9 N-terminal domain"/>
    <property type="match status" value="1"/>
</dbReference>
<sequence length="323" mass="37512">MTDISGIQEKIDLSYLDPDFCRGASKFEFPNGDIYEGEYCAHRSGLVWREGLGTYTTKDGQTYKGAWLDDKLINTVEIKFPNGNQYYGELKDSKFNGEGMFVTNESLAVMCNFVDNRPAGHLLLLDFKGKEWHGVSSENSALLYREHVYFNGIGKDCGKGKFRVKKPKRKSHQETEVGGEDTQKPLGMDKMKELELRIFAKTKKTVSDLKFDDSTWYQNYMNFREKFSDIKERITTQGESALEEHEKKWYERYLNFKATHEKMMKTRKRSTSMKSGRVNRMFELFHGSQYRSTCPGIPVIYGHLEEEKAEPEEEELIDPDTFD</sequence>
<dbReference type="PANTHER" id="PTHR46917:SF1">
    <property type="entry name" value="MORN REPEAT-CONTAINING PROTEIN 2"/>
    <property type="match status" value="1"/>
</dbReference>
<dbReference type="Proteomes" id="UP001152888">
    <property type="component" value="Unassembled WGS sequence"/>
</dbReference>
<name>A0A9P0P5M9_ACAOB</name>
<comment type="caution">
    <text evidence="2">The sequence shown here is derived from an EMBL/GenBank/DDBJ whole genome shotgun (WGS) entry which is preliminary data.</text>
</comment>
<evidence type="ECO:0000313" key="3">
    <source>
        <dbReference type="Proteomes" id="UP001152888"/>
    </source>
</evidence>
<dbReference type="InterPro" id="IPR052849">
    <property type="entry name" value="MORN_repeat_protein"/>
</dbReference>
<accession>A0A9P0P5M9</accession>
<reference evidence="2" key="1">
    <citation type="submission" date="2022-03" db="EMBL/GenBank/DDBJ databases">
        <authorList>
            <person name="Sayadi A."/>
        </authorList>
    </citation>
    <scope>NUCLEOTIDE SEQUENCE</scope>
</reference>
<dbReference type="Gene3D" id="2.20.110.10">
    <property type="entry name" value="Histone H3 K4-specific methyltransferase SET7/9 N-terminal domain"/>
    <property type="match status" value="1"/>
</dbReference>
<dbReference type="PANTHER" id="PTHR46917">
    <property type="entry name" value="MORN REPEAT-CONTAINING PROTEIN 2"/>
    <property type="match status" value="1"/>
</dbReference>